<evidence type="ECO:0000256" key="1">
    <source>
        <dbReference type="ARBA" id="ARBA00025758"/>
    </source>
</evidence>
<dbReference type="PANTHER" id="PTHR12794:SF0">
    <property type="entry name" value="GEM-ASSOCIATED PROTEIN 2"/>
    <property type="match status" value="1"/>
</dbReference>
<evidence type="ECO:0000313" key="3">
    <source>
        <dbReference type="Proteomes" id="UP000310689"/>
    </source>
</evidence>
<evidence type="ECO:0000313" key="2">
    <source>
        <dbReference type="EMBL" id="TIB34334.1"/>
    </source>
</evidence>
<reference evidence="2 3" key="1">
    <citation type="submission" date="2019-03" db="EMBL/GenBank/DDBJ databases">
        <title>Sequencing 23 genomes of Wallemia ichthyophaga.</title>
        <authorList>
            <person name="Gostincar C."/>
        </authorList>
    </citation>
    <scope>NUCLEOTIDE SEQUENCE [LARGE SCALE GENOMIC DNA]</scope>
    <source>
        <strain evidence="2 3">EXF-6200</strain>
    </source>
</reference>
<dbReference type="AlphaFoldDB" id="A0A4T0FG88"/>
<organism evidence="2 3">
    <name type="scientific">Wallemia ichthyophaga</name>
    <dbReference type="NCBI Taxonomy" id="245174"/>
    <lineage>
        <taxon>Eukaryota</taxon>
        <taxon>Fungi</taxon>
        <taxon>Dikarya</taxon>
        <taxon>Basidiomycota</taxon>
        <taxon>Wallemiomycotina</taxon>
        <taxon>Wallemiomycetes</taxon>
        <taxon>Wallemiales</taxon>
        <taxon>Wallemiaceae</taxon>
        <taxon>Wallemia</taxon>
    </lineage>
</organism>
<gene>
    <name evidence="2" type="ORF">E3P86_02841</name>
</gene>
<dbReference type="Pfam" id="PF04938">
    <property type="entry name" value="SIP1"/>
    <property type="match status" value="1"/>
</dbReference>
<sequence>MSSDRDESKDISTGAQVLPVAELPVDFSGEVADGAQYLFTVRREAARIPNQKRVLNPYEGVQVAGSNTQSSSHSFTHSEWQQSYSANFKKLRSLIATIKPPPLSHLPHGYMPFPGKKDRSGWINYINNQSREPKISILKSLTCVSAITLMTFLVEDAQQNQKLGDLQTRWLVFLMASRPEDFSGNLVSNLRVLARGVMSLISINNPPTTKNTWMVLMCVIGGFGQADLYNEID</sequence>
<proteinExistence type="inferred from homology"/>
<dbReference type="GO" id="GO:0005634">
    <property type="term" value="C:nucleus"/>
    <property type="evidence" value="ECO:0007669"/>
    <property type="project" value="TreeGrafter"/>
</dbReference>
<accession>A0A4T0FG88</accession>
<dbReference type="GO" id="GO:0032797">
    <property type="term" value="C:SMN complex"/>
    <property type="evidence" value="ECO:0007669"/>
    <property type="project" value="TreeGrafter"/>
</dbReference>
<protein>
    <submittedName>
        <fullName evidence="2">Uncharacterized protein</fullName>
    </submittedName>
</protein>
<dbReference type="PANTHER" id="PTHR12794">
    <property type="entry name" value="GEMIN2"/>
    <property type="match status" value="1"/>
</dbReference>
<name>A0A4T0FG88_WALIC</name>
<dbReference type="EMBL" id="SPOI01000167">
    <property type="protein sequence ID" value="TIB34334.1"/>
    <property type="molecule type" value="Genomic_DNA"/>
</dbReference>
<dbReference type="GO" id="GO:0000387">
    <property type="term" value="P:spliceosomal snRNP assembly"/>
    <property type="evidence" value="ECO:0007669"/>
    <property type="project" value="InterPro"/>
</dbReference>
<dbReference type="Proteomes" id="UP000310689">
    <property type="component" value="Unassembled WGS sequence"/>
</dbReference>
<dbReference type="Gene3D" id="1.20.58.1070">
    <property type="match status" value="1"/>
</dbReference>
<comment type="similarity">
    <text evidence="1">Belongs to the gemin-2 family.</text>
</comment>
<dbReference type="InterPro" id="IPR035426">
    <property type="entry name" value="Gemin2/Brr1"/>
</dbReference>
<comment type="caution">
    <text evidence="2">The sequence shown here is derived from an EMBL/GenBank/DDBJ whole genome shotgun (WGS) entry which is preliminary data.</text>
</comment>